<dbReference type="InterPro" id="IPR050796">
    <property type="entry name" value="SCF_F-box_component"/>
</dbReference>
<dbReference type="SUPFAM" id="SSF81383">
    <property type="entry name" value="F-box domain"/>
    <property type="match status" value="1"/>
</dbReference>
<dbReference type="InterPro" id="IPR001810">
    <property type="entry name" value="F-box_dom"/>
</dbReference>
<dbReference type="InterPro" id="IPR036047">
    <property type="entry name" value="F-box-like_dom_sf"/>
</dbReference>
<dbReference type="PANTHER" id="PTHR31672">
    <property type="entry name" value="BNACNNG10540D PROTEIN"/>
    <property type="match status" value="1"/>
</dbReference>
<dbReference type="AlphaFoldDB" id="A0A978VQ60"/>
<sequence>MDLPEDIIADILRRLPVKSLVRFRCVSKSWRSLIADPAFVRTHLSRLIKSHIAFGTASRIVLSRYADRLLSLQHHLNDEGVAVAEELGLDLVKDLPYYVKGHCDGLICLVINNGDKGLLVLYNPSIRVHRKLPIPRNYRSTREVFGIGYDPTINDYKIVRVPSMYCRMKVKDYVPRVEIFTLKSNTWRALPDEETPPYFVEHVFQATNANGGIYWLCEDRDASRCVILRFDLVQEKFSVVPAAPDEFHWSITWLGSLKDSLSVIHSQRTSHIHIWSTKDDKNWTKLFSIPKLQGLNPSVYSFRYTPLCYTETGALLMNIRGEGFMMYDPRDNSFRQVEVRGVEHHLQETVYCESLVSPSLGNGDENEASGREDRRSRLADTTARGIRLLVLGFKRGMSFNGGGRSGRRDGPSTRVSGKIHRTSMMYPAPYCATSTNSNDADSIGWDEHDEEAMPSGSPDQETYRTGDRCLLMNVTGNGFVMYKLGEKMLSL</sequence>
<organism evidence="3 4">
    <name type="scientific">Ziziphus jujuba var. spinosa</name>
    <dbReference type="NCBI Taxonomy" id="714518"/>
    <lineage>
        <taxon>Eukaryota</taxon>
        <taxon>Viridiplantae</taxon>
        <taxon>Streptophyta</taxon>
        <taxon>Embryophyta</taxon>
        <taxon>Tracheophyta</taxon>
        <taxon>Spermatophyta</taxon>
        <taxon>Magnoliopsida</taxon>
        <taxon>eudicotyledons</taxon>
        <taxon>Gunneridae</taxon>
        <taxon>Pentapetalae</taxon>
        <taxon>rosids</taxon>
        <taxon>fabids</taxon>
        <taxon>Rosales</taxon>
        <taxon>Rhamnaceae</taxon>
        <taxon>Paliureae</taxon>
        <taxon>Ziziphus</taxon>
    </lineage>
</organism>
<dbReference type="PANTHER" id="PTHR31672:SF13">
    <property type="entry name" value="F-BOX PROTEIN CPR30-LIKE"/>
    <property type="match status" value="1"/>
</dbReference>
<dbReference type="SMART" id="SM00256">
    <property type="entry name" value="FBOX"/>
    <property type="match status" value="1"/>
</dbReference>
<dbReference type="InterPro" id="IPR017451">
    <property type="entry name" value="F-box-assoc_interact_dom"/>
</dbReference>
<evidence type="ECO:0000259" key="2">
    <source>
        <dbReference type="PROSITE" id="PS50181"/>
    </source>
</evidence>
<dbReference type="EMBL" id="JAEACU010000003">
    <property type="protein sequence ID" value="KAH7537685.1"/>
    <property type="molecule type" value="Genomic_DNA"/>
</dbReference>
<dbReference type="CDD" id="cd22157">
    <property type="entry name" value="F-box_AtFBW1-like"/>
    <property type="match status" value="1"/>
</dbReference>
<comment type="caution">
    <text evidence="3">The sequence shown here is derived from an EMBL/GenBank/DDBJ whole genome shotgun (WGS) entry which is preliminary data.</text>
</comment>
<evidence type="ECO:0000313" key="4">
    <source>
        <dbReference type="Proteomes" id="UP000813462"/>
    </source>
</evidence>
<accession>A0A978VQ60</accession>
<proteinExistence type="predicted"/>
<gene>
    <name evidence="3" type="ORF">FEM48_Zijuj03G0119100</name>
</gene>
<dbReference type="InterPro" id="IPR006527">
    <property type="entry name" value="F-box-assoc_dom_typ1"/>
</dbReference>
<dbReference type="PROSITE" id="PS50181">
    <property type="entry name" value="FBOX"/>
    <property type="match status" value="1"/>
</dbReference>
<dbReference type="NCBIfam" id="TIGR01640">
    <property type="entry name" value="F_box_assoc_1"/>
    <property type="match status" value="1"/>
</dbReference>
<dbReference type="Proteomes" id="UP000813462">
    <property type="component" value="Unassembled WGS sequence"/>
</dbReference>
<evidence type="ECO:0000256" key="1">
    <source>
        <dbReference type="SAM" id="MobiDB-lite"/>
    </source>
</evidence>
<feature type="region of interest" description="Disordered" evidence="1">
    <location>
        <begin position="357"/>
        <end position="378"/>
    </location>
</feature>
<dbReference type="SUPFAM" id="SSF50965">
    <property type="entry name" value="Galactose oxidase, central domain"/>
    <property type="match status" value="1"/>
</dbReference>
<reference evidence="3" key="1">
    <citation type="journal article" date="2021" name="Front. Plant Sci.">
        <title>Chromosome-Scale Genome Assembly for Chinese Sour Jujube and Insights Into Its Genome Evolution and Domestication Signature.</title>
        <authorList>
            <person name="Shen L.-Y."/>
            <person name="Luo H."/>
            <person name="Wang X.-L."/>
            <person name="Wang X.-M."/>
            <person name="Qiu X.-J."/>
            <person name="Liu H."/>
            <person name="Zhou S.-S."/>
            <person name="Jia K.-H."/>
            <person name="Nie S."/>
            <person name="Bao Y.-T."/>
            <person name="Zhang R.-G."/>
            <person name="Yun Q.-Z."/>
            <person name="Chai Y.-H."/>
            <person name="Lu J.-Y."/>
            <person name="Li Y."/>
            <person name="Zhao S.-W."/>
            <person name="Mao J.-F."/>
            <person name="Jia S.-G."/>
            <person name="Mao Y.-M."/>
        </authorList>
    </citation>
    <scope>NUCLEOTIDE SEQUENCE</scope>
    <source>
        <strain evidence="3">AT0</strain>
        <tissue evidence="3">Leaf</tissue>
    </source>
</reference>
<dbReference type="Pfam" id="PF07734">
    <property type="entry name" value="FBA_1"/>
    <property type="match status" value="1"/>
</dbReference>
<dbReference type="Pfam" id="PF00646">
    <property type="entry name" value="F-box"/>
    <property type="match status" value="1"/>
</dbReference>
<protein>
    <recommendedName>
        <fullName evidence="2">F-box domain-containing protein</fullName>
    </recommendedName>
</protein>
<name>A0A978VQ60_ZIZJJ</name>
<feature type="compositionally biased region" description="Basic and acidic residues" evidence="1">
    <location>
        <begin position="368"/>
        <end position="378"/>
    </location>
</feature>
<dbReference type="Gene3D" id="1.20.1280.50">
    <property type="match status" value="1"/>
</dbReference>
<feature type="domain" description="F-box" evidence="2">
    <location>
        <begin position="1"/>
        <end position="47"/>
    </location>
</feature>
<dbReference type="InterPro" id="IPR011043">
    <property type="entry name" value="Gal_Oxase/kelch_b-propeller"/>
</dbReference>
<evidence type="ECO:0000313" key="3">
    <source>
        <dbReference type="EMBL" id="KAH7537685.1"/>
    </source>
</evidence>